<feature type="domain" description="Rhodopsin" evidence="2">
    <location>
        <begin position="41"/>
        <end position="276"/>
    </location>
</feature>
<feature type="transmembrane region" description="Helical" evidence="1">
    <location>
        <begin position="134"/>
        <end position="156"/>
    </location>
</feature>
<feature type="transmembrane region" description="Helical" evidence="1">
    <location>
        <begin position="25"/>
        <end position="44"/>
    </location>
</feature>
<evidence type="ECO:0000313" key="4">
    <source>
        <dbReference type="Proteomes" id="UP000799753"/>
    </source>
</evidence>
<dbReference type="InterPro" id="IPR049326">
    <property type="entry name" value="Rhodopsin_dom_fungi"/>
</dbReference>
<dbReference type="EMBL" id="MU006787">
    <property type="protein sequence ID" value="KAF2639092.1"/>
    <property type="molecule type" value="Genomic_DNA"/>
</dbReference>
<dbReference type="OrthoDB" id="3918601at2759"/>
<keyword evidence="1" id="KW-0812">Transmembrane</keyword>
<sequence>MAKPDVLITLPPLSAVTLDDQAGRLWIVTILAFIYVLLSAITRAVIKRGSIGLDDVLLFVGTLAFVGQAVATIHGLRHGLSKYNSITTESEWTKSGQAFIATEVLAILTQCLSKCSVIFLIHRVFSSQLGWKRWLHTGILVLSVGWGVAGMVLMATSCSADVILTSKTATLCSKQILRWRIVVVLDVVSEGLMCLLPVILIYPLQMPFRRKAQVVAAFSFRLPIIAVSITHYFSIQNSWSSVEPLYAITNPLIIQQAMLCWSLISATIPNLKAFMQSFSTEWGLGMSLGTSTGQSSDHPLQTFNLTIGSARTKGINNGLLSMYSDDAGLSTGLRPDPHLHSATVVHTGDNVNAAEDRASIASHGSQEWIIRKSVSWQVNSDSRKKGPA</sequence>
<proteinExistence type="predicted"/>
<dbReference type="PANTHER" id="PTHR39614">
    <property type="entry name" value="INTEGRAL MEMBRANE PROTEIN"/>
    <property type="match status" value="1"/>
</dbReference>
<gene>
    <name evidence="3" type="ORF">P280DRAFT_550562</name>
</gene>
<reference evidence="3" key="1">
    <citation type="journal article" date="2020" name="Stud. Mycol.">
        <title>101 Dothideomycetes genomes: a test case for predicting lifestyles and emergence of pathogens.</title>
        <authorList>
            <person name="Haridas S."/>
            <person name="Albert R."/>
            <person name="Binder M."/>
            <person name="Bloem J."/>
            <person name="Labutti K."/>
            <person name="Salamov A."/>
            <person name="Andreopoulos B."/>
            <person name="Baker S."/>
            <person name="Barry K."/>
            <person name="Bills G."/>
            <person name="Bluhm B."/>
            <person name="Cannon C."/>
            <person name="Castanera R."/>
            <person name="Culley D."/>
            <person name="Daum C."/>
            <person name="Ezra D."/>
            <person name="Gonzalez J."/>
            <person name="Henrissat B."/>
            <person name="Kuo A."/>
            <person name="Liang C."/>
            <person name="Lipzen A."/>
            <person name="Lutzoni F."/>
            <person name="Magnuson J."/>
            <person name="Mondo S."/>
            <person name="Nolan M."/>
            <person name="Ohm R."/>
            <person name="Pangilinan J."/>
            <person name="Park H.-J."/>
            <person name="Ramirez L."/>
            <person name="Alfaro M."/>
            <person name="Sun H."/>
            <person name="Tritt A."/>
            <person name="Yoshinaga Y."/>
            <person name="Zwiers L.-H."/>
            <person name="Turgeon B."/>
            <person name="Goodwin S."/>
            <person name="Spatafora J."/>
            <person name="Crous P."/>
            <person name="Grigoriev I."/>
        </authorList>
    </citation>
    <scope>NUCLEOTIDE SEQUENCE</scope>
    <source>
        <strain evidence="3">CBS 473.64</strain>
    </source>
</reference>
<keyword evidence="4" id="KW-1185">Reference proteome</keyword>
<protein>
    <recommendedName>
        <fullName evidence="2">Rhodopsin domain-containing protein</fullName>
    </recommendedName>
</protein>
<accession>A0A6A6RVP8</accession>
<organism evidence="3 4">
    <name type="scientific">Massarina eburnea CBS 473.64</name>
    <dbReference type="NCBI Taxonomy" id="1395130"/>
    <lineage>
        <taxon>Eukaryota</taxon>
        <taxon>Fungi</taxon>
        <taxon>Dikarya</taxon>
        <taxon>Ascomycota</taxon>
        <taxon>Pezizomycotina</taxon>
        <taxon>Dothideomycetes</taxon>
        <taxon>Pleosporomycetidae</taxon>
        <taxon>Pleosporales</taxon>
        <taxon>Massarineae</taxon>
        <taxon>Massarinaceae</taxon>
        <taxon>Massarina</taxon>
    </lineage>
</organism>
<keyword evidence="1" id="KW-1133">Transmembrane helix</keyword>
<evidence type="ECO:0000313" key="3">
    <source>
        <dbReference type="EMBL" id="KAF2639092.1"/>
    </source>
</evidence>
<feature type="transmembrane region" description="Helical" evidence="1">
    <location>
        <begin position="56"/>
        <end position="76"/>
    </location>
</feature>
<name>A0A6A6RVP8_9PLEO</name>
<dbReference type="Proteomes" id="UP000799753">
    <property type="component" value="Unassembled WGS sequence"/>
</dbReference>
<feature type="transmembrane region" description="Helical" evidence="1">
    <location>
        <begin position="96"/>
        <end position="122"/>
    </location>
</feature>
<dbReference type="Pfam" id="PF20684">
    <property type="entry name" value="Fung_rhodopsin"/>
    <property type="match status" value="1"/>
</dbReference>
<feature type="transmembrane region" description="Helical" evidence="1">
    <location>
        <begin position="176"/>
        <end position="202"/>
    </location>
</feature>
<evidence type="ECO:0000256" key="1">
    <source>
        <dbReference type="SAM" id="Phobius"/>
    </source>
</evidence>
<keyword evidence="1" id="KW-0472">Membrane</keyword>
<dbReference type="PANTHER" id="PTHR39614:SF2">
    <property type="entry name" value="INTEGRAL MEMBRANE PROTEIN"/>
    <property type="match status" value="1"/>
</dbReference>
<evidence type="ECO:0000259" key="2">
    <source>
        <dbReference type="Pfam" id="PF20684"/>
    </source>
</evidence>
<dbReference type="AlphaFoldDB" id="A0A6A6RVP8"/>